<evidence type="ECO:0000313" key="2">
    <source>
        <dbReference type="EMBL" id="UTV27514.1"/>
    </source>
</evidence>
<proteinExistence type="predicted"/>
<accession>A0ABY5GE34</accession>
<protein>
    <submittedName>
        <fullName evidence="2">GAF domain-containing protein</fullName>
    </submittedName>
</protein>
<dbReference type="EMBL" id="CP101508">
    <property type="protein sequence ID" value="UTV27514.1"/>
    <property type="molecule type" value="Genomic_DNA"/>
</dbReference>
<reference evidence="2" key="1">
    <citation type="submission" date="2022-07" db="EMBL/GenBank/DDBJ databases">
        <title>Genome sequencing of Photobacterium atrarenae GJH2-4.</title>
        <authorList>
            <person name="Park S.-J."/>
        </authorList>
    </citation>
    <scope>NUCLEOTIDE SEQUENCE</scope>
    <source>
        <strain evidence="2">GJH2-4</strain>
    </source>
</reference>
<feature type="transmembrane region" description="Helical" evidence="1">
    <location>
        <begin position="29"/>
        <end position="49"/>
    </location>
</feature>
<dbReference type="Gene3D" id="3.30.450.40">
    <property type="match status" value="1"/>
</dbReference>
<sequence length="342" mass="39069">MEKKLIPYSAKNDLINASLVDRVVILSNVWMTLVAPIIVGVFVSFWFSLKDKEEVGLIVWCFLGAFLITHFCLALIQHQHSKKHLTHAEATELQDKYNELALKFNKLRMSHQDLTDLSISQITTLYLISAELDKAVGELNNELDKELENDPDNPPIPLQNSIEALLNSHLTNLLWPLVVNREDLFNYQEKSLYNIALYVYNDSSGKLEVKKRFNDERIATQNREWRPGIGHVGMTFLHKEIKCCPNIQSSTELTVKTEQDSKYYCSFISVPILACEDNEHTENEPHGVLVLTSASENQFHPRRDQIFLQAISKMLAVYLDKQEHALKMATLIASDKGSANQE</sequence>
<keyword evidence="1" id="KW-1133">Transmembrane helix</keyword>
<evidence type="ECO:0000313" key="3">
    <source>
        <dbReference type="Proteomes" id="UP001057998"/>
    </source>
</evidence>
<dbReference type="Proteomes" id="UP001057998">
    <property type="component" value="Chromosome 1"/>
</dbReference>
<evidence type="ECO:0000256" key="1">
    <source>
        <dbReference type="SAM" id="Phobius"/>
    </source>
</evidence>
<name>A0ABY5GE34_9GAMM</name>
<keyword evidence="1" id="KW-0472">Membrane</keyword>
<dbReference type="SUPFAM" id="SSF55781">
    <property type="entry name" value="GAF domain-like"/>
    <property type="match status" value="1"/>
</dbReference>
<keyword evidence="3" id="KW-1185">Reference proteome</keyword>
<gene>
    <name evidence="2" type="ORF">NNL38_14555</name>
</gene>
<keyword evidence="1" id="KW-0812">Transmembrane</keyword>
<feature type="transmembrane region" description="Helical" evidence="1">
    <location>
        <begin position="55"/>
        <end position="76"/>
    </location>
</feature>
<dbReference type="InterPro" id="IPR029016">
    <property type="entry name" value="GAF-like_dom_sf"/>
</dbReference>
<organism evidence="2 3">
    <name type="scientific">Photobacterium atrarenae</name>
    <dbReference type="NCBI Taxonomy" id="865757"/>
    <lineage>
        <taxon>Bacteria</taxon>
        <taxon>Pseudomonadati</taxon>
        <taxon>Pseudomonadota</taxon>
        <taxon>Gammaproteobacteria</taxon>
        <taxon>Vibrionales</taxon>
        <taxon>Vibrionaceae</taxon>
        <taxon>Photobacterium</taxon>
    </lineage>
</organism>
<dbReference type="RefSeq" id="WP_255388735.1">
    <property type="nucleotide sequence ID" value="NZ_CP101508.1"/>
</dbReference>